<accession>A0A2K1XLR1</accession>
<dbReference type="EMBL" id="CM009304">
    <property type="protein sequence ID" value="PNT01723.2"/>
    <property type="molecule type" value="Genomic_DNA"/>
</dbReference>
<dbReference type="Pfam" id="PF13962">
    <property type="entry name" value="PGG"/>
    <property type="match status" value="1"/>
</dbReference>
<dbReference type="InParanoid" id="A0A2K1XLR1"/>
<feature type="repeat" description="ANK" evidence="1">
    <location>
        <begin position="86"/>
        <end position="118"/>
    </location>
</feature>
<feature type="transmembrane region" description="Helical" evidence="3">
    <location>
        <begin position="519"/>
        <end position="538"/>
    </location>
</feature>
<dbReference type="PANTHER" id="PTHR24177">
    <property type="entry name" value="CASKIN"/>
    <property type="match status" value="1"/>
</dbReference>
<sequence>MKKIERTYKTVAKDVYLAALEEDWERMIYACSGSSDMYVMSPVTVSGDTPLHLAVYSKKVKPLQTLLDIAKKHSLLEKPLKKKNAYGNTVLHEAVFAGNMEAVEHLLQGEYDPSMQLQTKNALGETPFYRAAACGKKKIVELLARKMGQIPEGTLSEDHRKREDSKPILHAAIQGHHFDTALTLLKLDPSLYKMKDDQGMTCLHVLAGMPSAFKSGYALRQITITNLIYCCLSAAKGDGDQSRCKKGWPLVEIIRKEKHKHESALELAKELIKKNKLKWWQSITVKPTKVNIETPGQGGRGGQSERQGGGGIPGGGREGQDGAREGVDTGKGGGGGEVENNENGQPKIEENRRQEKPPSPPNPLFIATSNGIVEIAKEILAKFPQGIELVNDEGQNILHVAVMHRRREIFRLVKKKNIIVTRMSTSVDNNGFTLLHQVAHVKHYSGGAKPGPALQLQEEIKWFKRVQRVVPPSLSEQRVQWVVPNDKNYNFTAFELFQEEHKGQLKLAQDWIEKTSQSCSAVAVLLATVVFAAAYTIPGGSDDRGFPIFLHNPFFIAFTVLDVTALASSLTSVVMFLSILTTPFECEKFYHNIPRKLIWGFTLLFFSVMTTMLAFTCTLLLIIRLKKQWTTGLMSMAAFLPVSVFAVMQFPLYVAFMTTMKDFYKEVVKSLPWIHLPFRSHFRQGKARRR</sequence>
<feature type="region of interest" description="Disordered" evidence="2">
    <location>
        <begin position="290"/>
        <end position="366"/>
    </location>
</feature>
<dbReference type="InterPro" id="IPR036770">
    <property type="entry name" value="Ankyrin_rpt-contain_sf"/>
</dbReference>
<dbReference type="OMA" id="HGHESNE"/>
<dbReference type="OrthoDB" id="1855590at2759"/>
<dbReference type="PROSITE" id="PS50088">
    <property type="entry name" value="ANK_REPEAT"/>
    <property type="match status" value="2"/>
</dbReference>
<dbReference type="SUPFAM" id="SSF48403">
    <property type="entry name" value="Ankyrin repeat"/>
    <property type="match status" value="2"/>
</dbReference>
<feature type="domain" description="PGG" evidence="4">
    <location>
        <begin position="510"/>
        <end position="620"/>
    </location>
</feature>
<organism evidence="5 6">
    <name type="scientific">Populus trichocarpa</name>
    <name type="common">Western balsam poplar</name>
    <name type="synonym">Populus balsamifera subsp. trichocarpa</name>
    <dbReference type="NCBI Taxonomy" id="3694"/>
    <lineage>
        <taxon>Eukaryota</taxon>
        <taxon>Viridiplantae</taxon>
        <taxon>Streptophyta</taxon>
        <taxon>Embryophyta</taxon>
        <taxon>Tracheophyta</taxon>
        <taxon>Spermatophyta</taxon>
        <taxon>Magnoliopsida</taxon>
        <taxon>eudicotyledons</taxon>
        <taxon>Gunneridae</taxon>
        <taxon>Pentapetalae</taxon>
        <taxon>rosids</taxon>
        <taxon>fabids</taxon>
        <taxon>Malpighiales</taxon>
        <taxon>Salicaceae</taxon>
        <taxon>Saliceae</taxon>
        <taxon>Populus</taxon>
    </lineage>
</organism>
<protein>
    <recommendedName>
        <fullName evidence="4">PGG domain-containing protein</fullName>
    </recommendedName>
</protein>
<evidence type="ECO:0000313" key="5">
    <source>
        <dbReference type="EMBL" id="PNT01723.2"/>
    </source>
</evidence>
<evidence type="ECO:0000256" key="3">
    <source>
        <dbReference type="SAM" id="Phobius"/>
    </source>
</evidence>
<keyword evidence="1" id="KW-0040">ANK repeat</keyword>
<feature type="compositionally biased region" description="Basic and acidic residues" evidence="2">
    <location>
        <begin position="318"/>
        <end position="328"/>
    </location>
</feature>
<dbReference type="Pfam" id="PF12796">
    <property type="entry name" value="Ank_2"/>
    <property type="match status" value="2"/>
</dbReference>
<proteinExistence type="predicted"/>
<keyword evidence="3" id="KW-0812">Transmembrane</keyword>
<dbReference type="GO" id="GO:0016020">
    <property type="term" value="C:membrane"/>
    <property type="evidence" value="ECO:0000318"/>
    <property type="project" value="GO_Central"/>
</dbReference>
<keyword evidence="3" id="KW-1133">Transmembrane helix</keyword>
<dbReference type="Gene3D" id="1.25.40.20">
    <property type="entry name" value="Ankyrin repeat-containing domain"/>
    <property type="match status" value="2"/>
</dbReference>
<feature type="repeat" description="ANK" evidence="1">
    <location>
        <begin position="46"/>
        <end position="78"/>
    </location>
</feature>
<evidence type="ECO:0000259" key="4">
    <source>
        <dbReference type="Pfam" id="PF13962"/>
    </source>
</evidence>
<name>A0A2K1XLR1_POPTR</name>
<feature type="transmembrane region" description="Helical" evidence="3">
    <location>
        <begin position="635"/>
        <end position="656"/>
    </location>
</feature>
<feature type="compositionally biased region" description="Gly residues" evidence="2">
    <location>
        <begin position="296"/>
        <end position="317"/>
    </location>
</feature>
<dbReference type="AlphaFoldDB" id="A0A2K1XLR1"/>
<feature type="compositionally biased region" description="Basic and acidic residues" evidence="2">
    <location>
        <begin position="347"/>
        <end position="356"/>
    </location>
</feature>
<reference evidence="5 6" key="1">
    <citation type="journal article" date="2006" name="Science">
        <title>The genome of black cottonwood, Populus trichocarpa (Torr. &amp; Gray).</title>
        <authorList>
            <person name="Tuskan G.A."/>
            <person name="Difazio S."/>
            <person name="Jansson S."/>
            <person name="Bohlmann J."/>
            <person name="Grigoriev I."/>
            <person name="Hellsten U."/>
            <person name="Putnam N."/>
            <person name="Ralph S."/>
            <person name="Rombauts S."/>
            <person name="Salamov A."/>
            <person name="Schein J."/>
            <person name="Sterck L."/>
            <person name="Aerts A."/>
            <person name="Bhalerao R.R."/>
            <person name="Bhalerao R.P."/>
            <person name="Blaudez D."/>
            <person name="Boerjan W."/>
            <person name="Brun A."/>
            <person name="Brunner A."/>
            <person name="Busov V."/>
            <person name="Campbell M."/>
            <person name="Carlson J."/>
            <person name="Chalot M."/>
            <person name="Chapman J."/>
            <person name="Chen G.L."/>
            <person name="Cooper D."/>
            <person name="Coutinho P.M."/>
            <person name="Couturier J."/>
            <person name="Covert S."/>
            <person name="Cronk Q."/>
            <person name="Cunningham R."/>
            <person name="Davis J."/>
            <person name="Degroeve S."/>
            <person name="Dejardin A."/>
            <person name="Depamphilis C."/>
            <person name="Detter J."/>
            <person name="Dirks B."/>
            <person name="Dubchak I."/>
            <person name="Duplessis S."/>
            <person name="Ehlting J."/>
            <person name="Ellis B."/>
            <person name="Gendler K."/>
            <person name="Goodstein D."/>
            <person name="Gribskov M."/>
            <person name="Grimwood J."/>
            <person name="Groover A."/>
            <person name="Gunter L."/>
            <person name="Hamberger B."/>
            <person name="Heinze B."/>
            <person name="Helariutta Y."/>
            <person name="Henrissat B."/>
            <person name="Holligan D."/>
            <person name="Holt R."/>
            <person name="Huang W."/>
            <person name="Islam-Faridi N."/>
            <person name="Jones S."/>
            <person name="Jones-Rhoades M."/>
            <person name="Jorgensen R."/>
            <person name="Joshi C."/>
            <person name="Kangasjarvi J."/>
            <person name="Karlsson J."/>
            <person name="Kelleher C."/>
            <person name="Kirkpatrick R."/>
            <person name="Kirst M."/>
            <person name="Kohler A."/>
            <person name="Kalluri U."/>
            <person name="Larimer F."/>
            <person name="Leebens-Mack J."/>
            <person name="Leple J.C."/>
            <person name="Locascio P."/>
            <person name="Lou Y."/>
            <person name="Lucas S."/>
            <person name="Martin F."/>
            <person name="Montanini B."/>
            <person name="Napoli C."/>
            <person name="Nelson D.R."/>
            <person name="Nelson C."/>
            <person name="Nieminen K."/>
            <person name="Nilsson O."/>
            <person name="Pereda V."/>
            <person name="Peter G."/>
            <person name="Philippe R."/>
            <person name="Pilate G."/>
            <person name="Poliakov A."/>
            <person name="Razumovskaya J."/>
            <person name="Richardson P."/>
            <person name="Rinaldi C."/>
            <person name="Ritland K."/>
            <person name="Rouze P."/>
            <person name="Ryaboy D."/>
            <person name="Schmutz J."/>
            <person name="Schrader J."/>
            <person name="Segerman B."/>
            <person name="Shin H."/>
            <person name="Siddiqui A."/>
            <person name="Sterky F."/>
            <person name="Terry A."/>
            <person name="Tsai C.J."/>
            <person name="Uberbacher E."/>
            <person name="Unneberg P."/>
            <person name="Vahala J."/>
            <person name="Wall K."/>
            <person name="Wessler S."/>
            <person name="Yang G."/>
            <person name="Yin T."/>
            <person name="Douglas C."/>
            <person name="Marra M."/>
            <person name="Sandberg G."/>
            <person name="Van de Peer Y."/>
            <person name="Rokhsar D."/>
        </authorList>
    </citation>
    <scope>NUCLEOTIDE SEQUENCE [LARGE SCALE GENOMIC DNA]</scope>
    <source>
        <strain evidence="6">cv. Nisqually</strain>
    </source>
</reference>
<keyword evidence="3" id="KW-0472">Membrane</keyword>
<dbReference type="InterPro" id="IPR002110">
    <property type="entry name" value="Ankyrin_rpt"/>
</dbReference>
<dbReference type="ExpressionAtlas" id="A0A2K1XLR1">
    <property type="expression patterns" value="differential"/>
</dbReference>
<dbReference type="Gramene" id="Potri.015G118600.1.v4.1">
    <property type="protein sequence ID" value="Potri.015G118600.1.v4.1"/>
    <property type="gene ID" value="Potri.015G118600.v4.1"/>
</dbReference>
<dbReference type="Proteomes" id="UP000006729">
    <property type="component" value="Chromosome 15"/>
</dbReference>
<evidence type="ECO:0000313" key="6">
    <source>
        <dbReference type="Proteomes" id="UP000006729"/>
    </source>
</evidence>
<keyword evidence="6" id="KW-1185">Reference proteome</keyword>
<feature type="transmembrane region" description="Helical" evidence="3">
    <location>
        <begin position="554"/>
        <end position="577"/>
    </location>
</feature>
<feature type="transmembrane region" description="Helical" evidence="3">
    <location>
        <begin position="597"/>
        <end position="623"/>
    </location>
</feature>
<dbReference type="SMR" id="A0A2K1XLR1"/>
<evidence type="ECO:0000256" key="1">
    <source>
        <dbReference type="PROSITE-ProRule" id="PRU00023"/>
    </source>
</evidence>
<dbReference type="STRING" id="3694.A0A2K1XLR1"/>
<dbReference type="InterPro" id="IPR026961">
    <property type="entry name" value="PGG_dom"/>
</dbReference>
<gene>
    <name evidence="5" type="ORF">POPTR_015G118600</name>
</gene>
<dbReference type="PANTHER" id="PTHR24177:SF331">
    <property type="entry name" value="PGG DOMAIN-CONTAINING PROTEIN"/>
    <property type="match status" value="1"/>
</dbReference>
<evidence type="ECO:0000256" key="2">
    <source>
        <dbReference type="SAM" id="MobiDB-lite"/>
    </source>
</evidence>
<dbReference type="PROSITE" id="PS50297">
    <property type="entry name" value="ANK_REP_REGION"/>
    <property type="match status" value="2"/>
</dbReference>
<dbReference type="SMART" id="SM00248">
    <property type="entry name" value="ANK"/>
    <property type="match status" value="5"/>
</dbReference>